<gene>
    <name evidence="1" type="ORF">S01H4_57424</name>
</gene>
<organism evidence="1">
    <name type="scientific">marine sediment metagenome</name>
    <dbReference type="NCBI Taxonomy" id="412755"/>
    <lineage>
        <taxon>unclassified sequences</taxon>
        <taxon>metagenomes</taxon>
        <taxon>ecological metagenomes</taxon>
    </lineage>
</organism>
<sequence length="85" mass="10005">IKRTDTGNTASAETIYYDSSYPPKLRKIDFSVLRELATTPDLVDELKRIENETLPQVRDVWLEHFLERTKCPRCTDQYNSRTKVK</sequence>
<protein>
    <submittedName>
        <fullName evidence="1">Uncharacterized protein</fullName>
    </submittedName>
</protein>
<evidence type="ECO:0000313" key="1">
    <source>
        <dbReference type="EMBL" id="GAH07135.1"/>
    </source>
</evidence>
<reference evidence="1" key="1">
    <citation type="journal article" date="2014" name="Front. Microbiol.">
        <title>High frequency of phylogenetically diverse reductive dehalogenase-homologous genes in deep subseafloor sedimentary metagenomes.</title>
        <authorList>
            <person name="Kawai M."/>
            <person name="Futagami T."/>
            <person name="Toyoda A."/>
            <person name="Takaki Y."/>
            <person name="Nishi S."/>
            <person name="Hori S."/>
            <person name="Arai W."/>
            <person name="Tsubouchi T."/>
            <person name="Morono Y."/>
            <person name="Uchiyama I."/>
            <person name="Ito T."/>
            <person name="Fujiyama A."/>
            <person name="Inagaki F."/>
            <person name="Takami H."/>
        </authorList>
    </citation>
    <scope>NUCLEOTIDE SEQUENCE</scope>
    <source>
        <strain evidence="1">Expedition CK06-06</strain>
    </source>
</reference>
<proteinExistence type="predicted"/>
<dbReference type="AlphaFoldDB" id="X1DFQ5"/>
<accession>X1DFQ5</accession>
<feature type="non-terminal residue" evidence="1">
    <location>
        <position position="1"/>
    </location>
</feature>
<name>X1DFQ5_9ZZZZ</name>
<comment type="caution">
    <text evidence="1">The sequence shown here is derived from an EMBL/GenBank/DDBJ whole genome shotgun (WGS) entry which is preliminary data.</text>
</comment>
<dbReference type="EMBL" id="BART01033405">
    <property type="protein sequence ID" value="GAH07135.1"/>
    <property type="molecule type" value="Genomic_DNA"/>
</dbReference>